<accession>A0ABP5G846</accession>
<feature type="compositionally biased region" description="Acidic residues" evidence="1">
    <location>
        <begin position="20"/>
        <end position="31"/>
    </location>
</feature>
<feature type="compositionally biased region" description="Basic and acidic residues" evidence="1">
    <location>
        <begin position="1"/>
        <end position="19"/>
    </location>
</feature>
<evidence type="ECO:0000313" key="2">
    <source>
        <dbReference type="EMBL" id="GAA2041833.1"/>
    </source>
</evidence>
<evidence type="ECO:0000256" key="1">
    <source>
        <dbReference type="SAM" id="MobiDB-lite"/>
    </source>
</evidence>
<comment type="caution">
    <text evidence="2">The sequence shown here is derived from an EMBL/GenBank/DDBJ whole genome shotgun (WGS) entry which is preliminary data.</text>
</comment>
<organism evidence="2 3">
    <name type="scientific">Yaniella flava</name>
    <dbReference type="NCBI Taxonomy" id="287930"/>
    <lineage>
        <taxon>Bacteria</taxon>
        <taxon>Bacillati</taxon>
        <taxon>Actinomycetota</taxon>
        <taxon>Actinomycetes</taxon>
        <taxon>Micrococcales</taxon>
        <taxon>Micrococcaceae</taxon>
        <taxon>Yaniella</taxon>
    </lineage>
</organism>
<gene>
    <name evidence="2" type="ORF">GCM10009720_22990</name>
</gene>
<evidence type="ECO:0000313" key="3">
    <source>
        <dbReference type="Proteomes" id="UP001501461"/>
    </source>
</evidence>
<reference evidence="3" key="1">
    <citation type="journal article" date="2019" name="Int. J. Syst. Evol. Microbiol.">
        <title>The Global Catalogue of Microorganisms (GCM) 10K type strain sequencing project: providing services to taxonomists for standard genome sequencing and annotation.</title>
        <authorList>
            <consortium name="The Broad Institute Genomics Platform"/>
            <consortium name="The Broad Institute Genome Sequencing Center for Infectious Disease"/>
            <person name="Wu L."/>
            <person name="Ma J."/>
        </authorList>
    </citation>
    <scope>NUCLEOTIDE SEQUENCE [LARGE SCALE GENOMIC DNA]</scope>
    <source>
        <strain evidence="3">JCM 13595</strain>
    </source>
</reference>
<name>A0ABP5G846_9MICC</name>
<sequence>MTKHKKEQEDYIDDAHPDEDREDAVVDEQGEESFPASDPPANF</sequence>
<dbReference type="EMBL" id="BAAAMN010000048">
    <property type="protein sequence ID" value="GAA2041833.1"/>
    <property type="molecule type" value="Genomic_DNA"/>
</dbReference>
<protein>
    <submittedName>
        <fullName evidence="2">Uncharacterized protein</fullName>
    </submittedName>
</protein>
<keyword evidence="3" id="KW-1185">Reference proteome</keyword>
<feature type="region of interest" description="Disordered" evidence="1">
    <location>
        <begin position="1"/>
        <end position="43"/>
    </location>
</feature>
<dbReference type="Proteomes" id="UP001501461">
    <property type="component" value="Unassembled WGS sequence"/>
</dbReference>
<dbReference type="RefSeq" id="WP_343958780.1">
    <property type="nucleotide sequence ID" value="NZ_BAAAMN010000048.1"/>
</dbReference>
<proteinExistence type="predicted"/>